<feature type="non-terminal residue" evidence="2">
    <location>
        <position position="243"/>
    </location>
</feature>
<proteinExistence type="predicted"/>
<dbReference type="Proteomes" id="UP000432209">
    <property type="component" value="Unassembled WGS sequence"/>
</dbReference>
<dbReference type="InterPro" id="IPR016040">
    <property type="entry name" value="NAD(P)-bd_dom"/>
</dbReference>
<organism evidence="2 3">
    <name type="scientific">Gluconobacter aidae</name>
    <dbReference type="NCBI Taxonomy" id="2662454"/>
    <lineage>
        <taxon>Bacteria</taxon>
        <taxon>Pseudomonadati</taxon>
        <taxon>Pseudomonadota</taxon>
        <taxon>Alphaproteobacteria</taxon>
        <taxon>Acetobacterales</taxon>
        <taxon>Acetobacteraceae</taxon>
        <taxon>Gluconobacter</taxon>
    </lineage>
</organism>
<dbReference type="GO" id="GO:0016646">
    <property type="term" value="F:oxidoreductase activity, acting on the CH-NH group of donors, NAD or NADP as acceptor"/>
    <property type="evidence" value="ECO:0007669"/>
    <property type="project" value="TreeGrafter"/>
</dbReference>
<dbReference type="InterPro" id="IPR036291">
    <property type="entry name" value="NAD(P)-bd_dom_sf"/>
</dbReference>
<name>A0A7X1VMF5_9PROT</name>
<sequence length="243" mass="25896">MTKTILILGATGGVGGAVARVMLQRGWQVCAMVRDPVRAASGWGDGPAPQWVQGDAMCREDVVKAASNAAAILHGVNPPGYRHWDTMVLPMMDNTIAAAKAANGARIVLPGTIYNYDAVASPMIDETTPQNSRGRKGIIRTELERRLAEAAPDVPSLVVRAGDFFGPGARQSWFALAMAKPPLTRIVDPGRPGIGHSWAYLPDLAETMARLIELPSGSLAPAERVQFGGFWDADGTRMIAAIR</sequence>
<dbReference type="EMBL" id="WIPH01000001">
    <property type="protein sequence ID" value="MQR97601.1"/>
    <property type="molecule type" value="Genomic_DNA"/>
</dbReference>
<dbReference type="Gene3D" id="3.40.50.720">
    <property type="entry name" value="NAD(P)-binding Rossmann-like Domain"/>
    <property type="match status" value="1"/>
</dbReference>
<evidence type="ECO:0000259" key="1">
    <source>
        <dbReference type="Pfam" id="PF13460"/>
    </source>
</evidence>
<dbReference type="Pfam" id="PF13460">
    <property type="entry name" value="NAD_binding_10"/>
    <property type="match status" value="1"/>
</dbReference>
<dbReference type="PANTHER" id="PTHR43355">
    <property type="entry name" value="FLAVIN REDUCTASE (NADPH)"/>
    <property type="match status" value="1"/>
</dbReference>
<accession>A0A7X1VMF5</accession>
<protein>
    <submittedName>
        <fullName evidence="2">NAD(P)H-binding protein</fullName>
    </submittedName>
</protein>
<keyword evidence="3" id="KW-1185">Reference proteome</keyword>
<dbReference type="AlphaFoldDB" id="A0A7X1VMF5"/>
<dbReference type="InterPro" id="IPR051606">
    <property type="entry name" value="Polyketide_Oxido-like"/>
</dbReference>
<gene>
    <name evidence="2" type="ORF">GFJ39_00005</name>
</gene>
<dbReference type="RefSeq" id="WP_153429008.1">
    <property type="nucleotide sequence ID" value="NZ_WIPH01000001.1"/>
</dbReference>
<reference evidence="2 3" key="1">
    <citation type="submission" date="2019-10" db="EMBL/GenBank/DDBJ databases">
        <title>Gluconobacter aidae sp. nov., a novel species of acetic acid bacteria isolated in Thailand.</title>
        <authorList>
            <person name="Yukphan P."/>
            <person name="Charoenyingcharoen P."/>
            <person name="Malimas S."/>
            <person name="Muramatsu Y."/>
            <person name="Nakagawa Y."/>
            <person name="Tanasupawat S."/>
            <person name="Yamada Y."/>
        </authorList>
    </citation>
    <scope>NUCLEOTIDE SEQUENCE [LARGE SCALE GENOMIC DNA]</scope>
    <source>
        <strain evidence="2 3">AC10</strain>
    </source>
</reference>
<evidence type="ECO:0000313" key="3">
    <source>
        <dbReference type="Proteomes" id="UP000432209"/>
    </source>
</evidence>
<evidence type="ECO:0000313" key="2">
    <source>
        <dbReference type="EMBL" id="MQR97601.1"/>
    </source>
</evidence>
<dbReference type="PANTHER" id="PTHR43355:SF2">
    <property type="entry name" value="FLAVIN REDUCTASE (NADPH)"/>
    <property type="match status" value="1"/>
</dbReference>
<feature type="domain" description="NAD(P)-binding" evidence="1">
    <location>
        <begin position="9"/>
        <end position="122"/>
    </location>
</feature>
<dbReference type="SUPFAM" id="SSF51735">
    <property type="entry name" value="NAD(P)-binding Rossmann-fold domains"/>
    <property type="match status" value="1"/>
</dbReference>
<comment type="caution">
    <text evidence="2">The sequence shown here is derived from an EMBL/GenBank/DDBJ whole genome shotgun (WGS) entry which is preliminary data.</text>
</comment>